<protein>
    <submittedName>
        <fullName evidence="1">Uncharacterized protein</fullName>
    </submittedName>
</protein>
<gene>
    <name evidence="1" type="ORF">CEP52_009452</name>
</gene>
<evidence type="ECO:0000313" key="2">
    <source>
        <dbReference type="Proteomes" id="UP000287144"/>
    </source>
</evidence>
<keyword evidence="2" id="KW-1185">Reference proteome</keyword>
<organism evidence="1 2">
    <name type="scientific">Fusarium oligoseptatum</name>
    <dbReference type="NCBI Taxonomy" id="2604345"/>
    <lineage>
        <taxon>Eukaryota</taxon>
        <taxon>Fungi</taxon>
        <taxon>Dikarya</taxon>
        <taxon>Ascomycota</taxon>
        <taxon>Pezizomycotina</taxon>
        <taxon>Sordariomycetes</taxon>
        <taxon>Hypocreomycetidae</taxon>
        <taxon>Hypocreales</taxon>
        <taxon>Nectriaceae</taxon>
        <taxon>Fusarium</taxon>
        <taxon>Fusarium solani species complex</taxon>
    </lineage>
</organism>
<accession>A0A428TD18</accession>
<evidence type="ECO:0000313" key="1">
    <source>
        <dbReference type="EMBL" id="RSL99908.1"/>
    </source>
</evidence>
<dbReference type="AlphaFoldDB" id="A0A428TD18"/>
<dbReference type="EMBL" id="NKCK01000099">
    <property type="protein sequence ID" value="RSL99908.1"/>
    <property type="molecule type" value="Genomic_DNA"/>
</dbReference>
<name>A0A428TD18_9HYPO</name>
<comment type="caution">
    <text evidence="1">The sequence shown here is derived from an EMBL/GenBank/DDBJ whole genome shotgun (WGS) entry which is preliminary data.</text>
</comment>
<dbReference type="Proteomes" id="UP000287144">
    <property type="component" value="Unassembled WGS sequence"/>
</dbReference>
<sequence>MAFTGRPGHKIGYWLRLAPFFKPRNEQFLMVSSDLLEVVKDWYLTGECPYITERDDKLEKLRALQESIQNNPETTPEETIDLQNKINQLRYERNAVLLWLKMSDPERMDVCRLFDRENYFDGHRMETLLLRRLEEVEKVEKRPSHQDLRKFEESFKD</sequence>
<reference evidence="1 2" key="1">
    <citation type="submission" date="2017-06" db="EMBL/GenBank/DDBJ databases">
        <title>Comparative genomic analysis of Ambrosia Fusariam Clade fungi.</title>
        <authorList>
            <person name="Stajich J.E."/>
            <person name="Carrillo J."/>
            <person name="Kijimoto T."/>
            <person name="Eskalen A."/>
            <person name="O'Donnell K."/>
            <person name="Kasson M."/>
        </authorList>
    </citation>
    <scope>NUCLEOTIDE SEQUENCE [LARGE SCALE GENOMIC DNA]</scope>
    <source>
        <strain evidence="1 2">NRRL62579</strain>
    </source>
</reference>
<proteinExistence type="predicted"/>